<dbReference type="Gene3D" id="1.25.10.10">
    <property type="entry name" value="Leucine-rich Repeat Variant"/>
    <property type="match status" value="1"/>
</dbReference>
<dbReference type="AlphaFoldDB" id="A0A383AM09"/>
<accession>A0A383AM09</accession>
<reference evidence="2" key="1">
    <citation type="submission" date="2018-05" db="EMBL/GenBank/DDBJ databases">
        <authorList>
            <person name="Lanie J.A."/>
            <person name="Ng W.-L."/>
            <person name="Kazmierczak K.M."/>
            <person name="Andrzejewski T.M."/>
            <person name="Davidsen T.M."/>
            <person name="Wayne K.J."/>
            <person name="Tettelin H."/>
            <person name="Glass J.I."/>
            <person name="Rusch D."/>
            <person name="Podicherti R."/>
            <person name="Tsui H.-C.T."/>
            <person name="Winkler M.E."/>
        </authorList>
    </citation>
    <scope>NUCLEOTIDE SEQUENCE</scope>
</reference>
<feature type="non-terminal residue" evidence="2">
    <location>
        <position position="1"/>
    </location>
</feature>
<organism evidence="2">
    <name type="scientific">marine metagenome</name>
    <dbReference type="NCBI Taxonomy" id="408172"/>
    <lineage>
        <taxon>unclassified sequences</taxon>
        <taxon>metagenomes</taxon>
        <taxon>ecological metagenomes</taxon>
    </lineage>
</organism>
<dbReference type="SUPFAM" id="SSF48371">
    <property type="entry name" value="ARM repeat"/>
    <property type="match status" value="1"/>
</dbReference>
<evidence type="ECO:0000256" key="1">
    <source>
        <dbReference type="SAM" id="MobiDB-lite"/>
    </source>
</evidence>
<dbReference type="InterPro" id="IPR011989">
    <property type="entry name" value="ARM-like"/>
</dbReference>
<dbReference type="EMBL" id="UINC01193214">
    <property type="protein sequence ID" value="SVE08714.1"/>
    <property type="molecule type" value="Genomic_DNA"/>
</dbReference>
<dbReference type="SMART" id="SM00567">
    <property type="entry name" value="EZ_HEAT"/>
    <property type="match status" value="2"/>
</dbReference>
<sequence length="205" mass="22464">VLVGGKGIVMDSEAEQSTGISGQIEDLIVDLGNERFMTRHEALNKLRDMLPSHEKAIATELVRWIQLYGKSDAGSSASFVNKAAMDLFQGMTEMGLEPLINEGLVEGDFYARRSVMDAIGRTGRMSVLPYLINGMDDDDKYARWQAAKGLGRYAGSNEAREALVKGLVDDDPYVRRRAGRSLEKFGGVGPSEDKVEGPMEEEDGD</sequence>
<dbReference type="InterPro" id="IPR004155">
    <property type="entry name" value="PBS_lyase_HEAT"/>
</dbReference>
<protein>
    <recommendedName>
        <fullName evidence="3">HEAT repeat domain-containing protein</fullName>
    </recommendedName>
</protein>
<feature type="non-terminal residue" evidence="2">
    <location>
        <position position="205"/>
    </location>
</feature>
<feature type="region of interest" description="Disordered" evidence="1">
    <location>
        <begin position="179"/>
        <end position="205"/>
    </location>
</feature>
<evidence type="ECO:0008006" key="3">
    <source>
        <dbReference type="Google" id="ProtNLM"/>
    </source>
</evidence>
<evidence type="ECO:0000313" key="2">
    <source>
        <dbReference type="EMBL" id="SVE08714.1"/>
    </source>
</evidence>
<proteinExistence type="predicted"/>
<gene>
    <name evidence="2" type="ORF">METZ01_LOCUS461568</name>
</gene>
<dbReference type="InterPro" id="IPR016024">
    <property type="entry name" value="ARM-type_fold"/>
</dbReference>
<dbReference type="Pfam" id="PF13646">
    <property type="entry name" value="HEAT_2"/>
    <property type="match status" value="1"/>
</dbReference>
<name>A0A383AM09_9ZZZZ</name>